<evidence type="ECO:0000313" key="2">
    <source>
        <dbReference type="Proteomes" id="UP000192783"/>
    </source>
</evidence>
<dbReference type="EMBL" id="FWXF01000015">
    <property type="protein sequence ID" value="SMC25970.1"/>
    <property type="molecule type" value="Genomic_DNA"/>
</dbReference>
<dbReference type="Proteomes" id="UP000192783">
    <property type="component" value="Unassembled WGS sequence"/>
</dbReference>
<dbReference type="Gene3D" id="3.30.1460.10">
    <property type="match status" value="1"/>
</dbReference>
<evidence type="ECO:0000313" key="1">
    <source>
        <dbReference type="EMBL" id="SMC25970.1"/>
    </source>
</evidence>
<dbReference type="InterPro" id="IPR054345">
    <property type="entry name" value="Tir-like"/>
</dbReference>
<dbReference type="AlphaFoldDB" id="A0A1W1XPQ6"/>
<protein>
    <submittedName>
        <fullName evidence="1">Putative sensory transduction regulator</fullName>
    </submittedName>
</protein>
<dbReference type="RefSeq" id="WP_084058242.1">
    <property type="nucleotide sequence ID" value="NZ_FWXF01000015.1"/>
</dbReference>
<sequence>MAHHVDKVRDYLLDLGLVIDKELPEEELFVVSDEESGIHSLVVDCEDPILVLEQRIMPVPEADRERFFLRLLQMNRTLVHGAFVVDEEAANVLFRDTLQLENLDKNELEGTIRALELALVEHGDELLRFARSRGA</sequence>
<dbReference type="SUPFAM" id="SSF69635">
    <property type="entry name" value="Type III secretory system chaperone-like"/>
    <property type="match status" value="1"/>
</dbReference>
<name>A0A1W1XPQ6_9BACT</name>
<proteinExistence type="predicted"/>
<organism evidence="1 2">
    <name type="scientific">Desulfacinum hydrothermale DSM 13146</name>
    <dbReference type="NCBI Taxonomy" id="1121390"/>
    <lineage>
        <taxon>Bacteria</taxon>
        <taxon>Pseudomonadati</taxon>
        <taxon>Thermodesulfobacteriota</taxon>
        <taxon>Syntrophobacteria</taxon>
        <taxon>Syntrophobacterales</taxon>
        <taxon>Syntrophobacteraceae</taxon>
        <taxon>Desulfacinum</taxon>
    </lineage>
</organism>
<accession>A0A1W1XPQ6</accession>
<keyword evidence="2" id="KW-1185">Reference proteome</keyword>
<reference evidence="1 2" key="1">
    <citation type="submission" date="2017-04" db="EMBL/GenBank/DDBJ databases">
        <authorList>
            <person name="Afonso C.L."/>
            <person name="Miller P.J."/>
            <person name="Scott M.A."/>
            <person name="Spackman E."/>
            <person name="Goraichik I."/>
            <person name="Dimitrov K.M."/>
            <person name="Suarez D.L."/>
            <person name="Swayne D.E."/>
        </authorList>
    </citation>
    <scope>NUCLEOTIDE SEQUENCE [LARGE SCALE GENOMIC DNA]</scope>
    <source>
        <strain evidence="1 2">DSM 13146</strain>
    </source>
</reference>
<dbReference type="OrthoDB" id="361060at2"/>
<dbReference type="Pfam" id="PF22550">
    <property type="entry name" value="CesT_Tir_1"/>
    <property type="match status" value="1"/>
</dbReference>
<dbReference type="STRING" id="1121390.SAMN02746041_02480"/>
<gene>
    <name evidence="1" type="ORF">SAMN02746041_02480</name>
</gene>